<name>A0ABX1WR06_9BACT</name>
<dbReference type="Pfam" id="PF00756">
    <property type="entry name" value="Esterase"/>
    <property type="match status" value="1"/>
</dbReference>
<dbReference type="PANTHER" id="PTHR48098:SF6">
    <property type="entry name" value="FERRI-BACILLIBACTIN ESTERASE BESA"/>
    <property type="match status" value="1"/>
</dbReference>
<dbReference type="Proteomes" id="UP000732105">
    <property type="component" value="Unassembled WGS sequence"/>
</dbReference>
<proteinExistence type="predicted"/>
<evidence type="ECO:0008006" key="3">
    <source>
        <dbReference type="Google" id="ProtNLM"/>
    </source>
</evidence>
<dbReference type="InterPro" id="IPR050583">
    <property type="entry name" value="Mycobacterial_A85_antigen"/>
</dbReference>
<sequence>MAKLSSLLIVLILLSSSLFSQSKLEKLNSGSIMEFNSKILKEQKVLFLHLPKDYETKSYPVLYVISSLAHDFRADIYRDQSIVIGIENKYPRKYFVGDNNRKDYLQFLNDELIPFVEAEFNASSTRYISGHSISGGFVMDVLMQSPDTFSFYAATSPCIHMLNESTGITAPTNPTFLYFNIGSRENYEQLEQANKIFNNTLDSLNLPKLKWKFELLADETHETNEFTGFCRANSFLHSFSSIPDHLLSQNIHSILEYADEMNDRLGNKIIIGESVFMPNILINLNTENYQNVVDAMQYIAKEKTEFFVAEAKTMTDIADELRKKGSHSNALKAYQLIYNKTKKQEVLEKIKEMEK</sequence>
<organism evidence="1 2">
    <name type="scientific">Marinifilum caeruleilacunae</name>
    <dbReference type="NCBI Taxonomy" id="2499076"/>
    <lineage>
        <taxon>Bacteria</taxon>
        <taxon>Pseudomonadati</taxon>
        <taxon>Bacteroidota</taxon>
        <taxon>Bacteroidia</taxon>
        <taxon>Marinilabiliales</taxon>
        <taxon>Marinifilaceae</taxon>
    </lineage>
</organism>
<evidence type="ECO:0000313" key="1">
    <source>
        <dbReference type="EMBL" id="NOU58517.1"/>
    </source>
</evidence>
<dbReference type="InterPro" id="IPR000801">
    <property type="entry name" value="Esterase-like"/>
</dbReference>
<dbReference type="Gene3D" id="3.40.50.1820">
    <property type="entry name" value="alpha/beta hydrolase"/>
    <property type="match status" value="1"/>
</dbReference>
<keyword evidence="2" id="KW-1185">Reference proteome</keyword>
<protein>
    <recommendedName>
        <fullName evidence="3">Esterase</fullName>
    </recommendedName>
</protein>
<dbReference type="RefSeq" id="WP_171593786.1">
    <property type="nucleotide sequence ID" value="NZ_RZNH01000002.1"/>
</dbReference>
<dbReference type="InterPro" id="IPR029058">
    <property type="entry name" value="AB_hydrolase_fold"/>
</dbReference>
<dbReference type="EMBL" id="RZNH01000002">
    <property type="protein sequence ID" value="NOU58517.1"/>
    <property type="molecule type" value="Genomic_DNA"/>
</dbReference>
<dbReference type="SUPFAM" id="SSF53474">
    <property type="entry name" value="alpha/beta-Hydrolases"/>
    <property type="match status" value="1"/>
</dbReference>
<accession>A0ABX1WR06</accession>
<reference evidence="1 2" key="1">
    <citation type="submission" date="2018-12" db="EMBL/GenBank/DDBJ databases">
        <title>Marinifilum JC070 sp. nov., a marine bacterium isolated from Yongle Blue Hole in the South China Sea.</title>
        <authorList>
            <person name="Fu T."/>
        </authorList>
    </citation>
    <scope>NUCLEOTIDE SEQUENCE [LARGE SCALE GENOMIC DNA]</scope>
    <source>
        <strain evidence="1 2">JC070</strain>
    </source>
</reference>
<gene>
    <name evidence="1" type="ORF">ELS83_01715</name>
</gene>
<comment type="caution">
    <text evidence="1">The sequence shown here is derived from an EMBL/GenBank/DDBJ whole genome shotgun (WGS) entry which is preliminary data.</text>
</comment>
<dbReference type="PANTHER" id="PTHR48098">
    <property type="entry name" value="ENTEROCHELIN ESTERASE-RELATED"/>
    <property type="match status" value="1"/>
</dbReference>
<evidence type="ECO:0000313" key="2">
    <source>
        <dbReference type="Proteomes" id="UP000732105"/>
    </source>
</evidence>